<comment type="caution">
    <text evidence="5">The sequence shown here is derived from an EMBL/GenBank/DDBJ whole genome shotgun (WGS) entry which is preliminary data.</text>
</comment>
<dbReference type="Gene3D" id="3.40.50.150">
    <property type="entry name" value="Vaccinia Virus protein VP39"/>
    <property type="match status" value="1"/>
</dbReference>
<reference evidence="5 6" key="1">
    <citation type="submission" date="2020-05" db="EMBL/GenBank/DDBJ databases">
        <title>Vigna angularis (adzuki bean) Var. LongXiaoDou No. 4 denovo assembly.</title>
        <authorList>
            <person name="Xiang H."/>
        </authorList>
    </citation>
    <scope>NUCLEOTIDE SEQUENCE [LARGE SCALE GENOMIC DNA]</scope>
    <source>
        <tissue evidence="5">Leaf</tissue>
    </source>
</reference>
<keyword evidence="3" id="KW-0949">S-adenosyl-L-methionine</keyword>
<dbReference type="AlphaFoldDB" id="A0A8T0K2W5"/>
<dbReference type="InterPro" id="IPR001077">
    <property type="entry name" value="COMT_C"/>
</dbReference>
<evidence type="ECO:0000256" key="1">
    <source>
        <dbReference type="ARBA" id="ARBA00022603"/>
    </source>
</evidence>
<protein>
    <submittedName>
        <fullName evidence="5">Trans-resveratrol di-O-methyltransferase</fullName>
    </submittedName>
</protein>
<proteinExistence type="predicted"/>
<dbReference type="InterPro" id="IPR029063">
    <property type="entry name" value="SAM-dependent_MTases_sf"/>
</dbReference>
<dbReference type="SUPFAM" id="SSF53335">
    <property type="entry name" value="S-adenosyl-L-methionine-dependent methyltransferases"/>
    <property type="match status" value="1"/>
</dbReference>
<evidence type="ECO:0000256" key="2">
    <source>
        <dbReference type="ARBA" id="ARBA00022679"/>
    </source>
</evidence>
<dbReference type="Pfam" id="PF00891">
    <property type="entry name" value="Methyltransf_2"/>
    <property type="match status" value="1"/>
</dbReference>
<evidence type="ECO:0000313" key="6">
    <source>
        <dbReference type="Proteomes" id="UP000743370"/>
    </source>
</evidence>
<dbReference type="Proteomes" id="UP000743370">
    <property type="component" value="Unassembled WGS sequence"/>
</dbReference>
<evidence type="ECO:0000259" key="4">
    <source>
        <dbReference type="Pfam" id="PF00891"/>
    </source>
</evidence>
<keyword evidence="1" id="KW-0489">Methyltransferase</keyword>
<dbReference type="InterPro" id="IPR016461">
    <property type="entry name" value="COMT-like"/>
</dbReference>
<evidence type="ECO:0000256" key="3">
    <source>
        <dbReference type="ARBA" id="ARBA00022691"/>
    </source>
</evidence>
<dbReference type="PROSITE" id="PS51683">
    <property type="entry name" value="SAM_OMT_II"/>
    <property type="match status" value="1"/>
</dbReference>
<dbReference type="EMBL" id="JABFOF010000007">
    <property type="protein sequence ID" value="KAG2391467.1"/>
    <property type="molecule type" value="Genomic_DNA"/>
</dbReference>
<feature type="domain" description="O-methyltransferase C-terminal" evidence="4">
    <location>
        <begin position="1"/>
        <end position="108"/>
    </location>
</feature>
<sequence>MSFWDYAGCDRKVNHLFNDAMKNDARLISSLMIEKCKGTFTGLESLVDVGGGTGTMAKAIAKSFPKMQCIVLDLPHVVAGLQGVENLKYFGGDMFEAIPPADVILLKGCVNMMKNKRIWRKKKQELQDEKGSGVGGCKSGERKREGELGGVIAGVKMGKNLEFKIKVNKEG</sequence>
<organism evidence="5 6">
    <name type="scientific">Phaseolus angularis</name>
    <name type="common">Azuki bean</name>
    <name type="synonym">Vigna angularis</name>
    <dbReference type="NCBI Taxonomy" id="3914"/>
    <lineage>
        <taxon>Eukaryota</taxon>
        <taxon>Viridiplantae</taxon>
        <taxon>Streptophyta</taxon>
        <taxon>Embryophyta</taxon>
        <taxon>Tracheophyta</taxon>
        <taxon>Spermatophyta</taxon>
        <taxon>Magnoliopsida</taxon>
        <taxon>eudicotyledons</taxon>
        <taxon>Gunneridae</taxon>
        <taxon>Pentapetalae</taxon>
        <taxon>rosids</taxon>
        <taxon>fabids</taxon>
        <taxon>Fabales</taxon>
        <taxon>Fabaceae</taxon>
        <taxon>Papilionoideae</taxon>
        <taxon>50 kb inversion clade</taxon>
        <taxon>NPAAA clade</taxon>
        <taxon>indigoferoid/millettioid clade</taxon>
        <taxon>Phaseoleae</taxon>
        <taxon>Vigna</taxon>
    </lineage>
</organism>
<dbReference type="GO" id="GO:0008171">
    <property type="term" value="F:O-methyltransferase activity"/>
    <property type="evidence" value="ECO:0007669"/>
    <property type="project" value="InterPro"/>
</dbReference>
<accession>A0A8T0K2W5</accession>
<name>A0A8T0K2W5_PHAAN</name>
<keyword evidence="2" id="KW-0808">Transferase</keyword>
<gene>
    <name evidence="5" type="ORF">HKW66_Vig0127720</name>
</gene>
<dbReference type="PANTHER" id="PTHR11746">
    <property type="entry name" value="O-METHYLTRANSFERASE"/>
    <property type="match status" value="1"/>
</dbReference>
<evidence type="ECO:0000313" key="5">
    <source>
        <dbReference type="EMBL" id="KAG2391467.1"/>
    </source>
</evidence>
<dbReference type="GO" id="GO:0032259">
    <property type="term" value="P:methylation"/>
    <property type="evidence" value="ECO:0007669"/>
    <property type="project" value="UniProtKB-KW"/>
</dbReference>